<evidence type="ECO:0000313" key="5">
    <source>
        <dbReference type="Proteomes" id="UP000761574"/>
    </source>
</evidence>
<reference evidence="4 5" key="1">
    <citation type="submission" date="2021-05" db="EMBL/GenBank/DDBJ databases">
        <title>Molecular characterization for Shewanella algae harboring chromosomal blaOXA-55-like strains isolated from clinical and environment sample.</title>
        <authorList>
            <person name="Ohama Y."/>
            <person name="Aoki K."/>
            <person name="Harada S."/>
            <person name="Moriya K."/>
            <person name="Ishii Y."/>
            <person name="Tateda K."/>
        </authorList>
    </citation>
    <scope>NUCLEOTIDE SEQUENCE [LARGE SCALE GENOMIC DNA]</scope>
    <source>
        <strain evidence="4 5">LMG 23746</strain>
    </source>
</reference>
<evidence type="ECO:0000259" key="3">
    <source>
        <dbReference type="PROSITE" id="PS50206"/>
    </source>
</evidence>
<evidence type="ECO:0000256" key="2">
    <source>
        <dbReference type="ARBA" id="ARBA00022737"/>
    </source>
</evidence>
<comment type="caution">
    <text evidence="4">The sequence shown here is derived from an EMBL/GenBank/DDBJ whole genome shotgun (WGS) entry which is preliminary data.</text>
</comment>
<dbReference type="EMBL" id="BPFB01000013">
    <property type="protein sequence ID" value="GIU45523.1"/>
    <property type="molecule type" value="Genomic_DNA"/>
</dbReference>
<dbReference type="InterPro" id="IPR001763">
    <property type="entry name" value="Rhodanese-like_dom"/>
</dbReference>
<dbReference type="Pfam" id="PF00581">
    <property type="entry name" value="Rhodanese"/>
    <property type="match status" value="2"/>
</dbReference>
<feature type="domain" description="Rhodanese" evidence="3">
    <location>
        <begin position="164"/>
        <end position="277"/>
    </location>
</feature>
<evidence type="ECO:0000256" key="1">
    <source>
        <dbReference type="ARBA" id="ARBA00022679"/>
    </source>
</evidence>
<protein>
    <submittedName>
        <fullName evidence="4">Sulfurtransferase</fullName>
    </submittedName>
</protein>
<evidence type="ECO:0000313" key="4">
    <source>
        <dbReference type="EMBL" id="GIU45523.1"/>
    </source>
</evidence>
<feature type="domain" description="Rhodanese" evidence="3">
    <location>
        <begin position="16"/>
        <end position="133"/>
    </location>
</feature>
<dbReference type="CDD" id="cd01449">
    <property type="entry name" value="TST_Repeat_2"/>
    <property type="match status" value="1"/>
</dbReference>
<organism evidence="4 5">
    <name type="scientific">Shewanella algidipiscicola</name>
    <dbReference type="NCBI Taxonomy" id="614070"/>
    <lineage>
        <taxon>Bacteria</taxon>
        <taxon>Pseudomonadati</taxon>
        <taxon>Pseudomonadota</taxon>
        <taxon>Gammaproteobacteria</taxon>
        <taxon>Alteromonadales</taxon>
        <taxon>Shewanellaceae</taxon>
        <taxon>Shewanella</taxon>
    </lineage>
</organism>
<dbReference type="Gene3D" id="3.40.250.10">
    <property type="entry name" value="Rhodanese-like domain"/>
    <property type="match status" value="2"/>
</dbReference>
<dbReference type="PROSITE" id="PS50206">
    <property type="entry name" value="RHODANESE_3"/>
    <property type="match status" value="2"/>
</dbReference>
<dbReference type="RefSeq" id="WP_119978415.1">
    <property type="nucleotide sequence ID" value="NZ_BPFB01000013.1"/>
</dbReference>
<dbReference type="PANTHER" id="PTHR11364:SF27">
    <property type="entry name" value="SULFURTRANSFERASE"/>
    <property type="match status" value="1"/>
</dbReference>
<dbReference type="SMART" id="SM00450">
    <property type="entry name" value="RHOD"/>
    <property type="match status" value="2"/>
</dbReference>
<dbReference type="Proteomes" id="UP000761574">
    <property type="component" value="Unassembled WGS sequence"/>
</dbReference>
<name>A0ABQ4PDK3_9GAMM</name>
<sequence length="287" mass="31623">MQYPLVSTAWLEANLFEADVIVLDASMDNVIGKTPIVYDKFIAIPRAQKIDLETVFCDTSAAQVHAMPSVEQFNQGIANLGIDSDSTVVIYDNQGIYSSPRAWWMFKVMGFERVFVLDGGLPQWLLEGRMTAELYHQHQRQGHFKGQYQAGLVCDMAYVLARFDADNAHVFDARAASRFNGEVAEPRPNVRRGHIPGSINLPFSEVLDGHKLQATPVLQALFAQQDGGDNIERIFTCGSGITACILILAAVASGCSKTLLYDGSWSEWGRHHHLPISPCEPGVSPDA</sequence>
<dbReference type="CDD" id="cd01448">
    <property type="entry name" value="TST_Repeat_1"/>
    <property type="match status" value="1"/>
</dbReference>
<proteinExistence type="predicted"/>
<keyword evidence="5" id="KW-1185">Reference proteome</keyword>
<keyword evidence="2" id="KW-0677">Repeat</keyword>
<accession>A0ABQ4PDK3</accession>
<dbReference type="InterPro" id="IPR045078">
    <property type="entry name" value="TST/MPST-like"/>
</dbReference>
<keyword evidence="1" id="KW-0808">Transferase</keyword>
<dbReference type="PANTHER" id="PTHR11364">
    <property type="entry name" value="THIOSULFATE SULFERTANSFERASE"/>
    <property type="match status" value="1"/>
</dbReference>
<dbReference type="InterPro" id="IPR036873">
    <property type="entry name" value="Rhodanese-like_dom_sf"/>
</dbReference>
<dbReference type="SUPFAM" id="SSF52821">
    <property type="entry name" value="Rhodanese/Cell cycle control phosphatase"/>
    <property type="match status" value="2"/>
</dbReference>
<gene>
    <name evidence="4" type="primary">sseA</name>
    <name evidence="4" type="ORF">TUM4630_13810</name>
</gene>